<dbReference type="SMART" id="SM00355">
    <property type="entry name" value="ZnF_C2H2"/>
    <property type="match status" value="3"/>
</dbReference>
<gene>
    <name evidence="9" type="ORF">V5799_025542</name>
</gene>
<dbReference type="GO" id="GO:0000981">
    <property type="term" value="F:DNA-binding transcription factor activity, RNA polymerase II-specific"/>
    <property type="evidence" value="ECO:0007669"/>
    <property type="project" value="TreeGrafter"/>
</dbReference>
<dbReference type="EMBL" id="JARKHS020020017">
    <property type="protein sequence ID" value="KAK8771214.1"/>
    <property type="molecule type" value="Genomic_DNA"/>
</dbReference>
<dbReference type="AlphaFoldDB" id="A0AAQ4E966"/>
<keyword evidence="3" id="KW-0677">Repeat</keyword>
<dbReference type="FunFam" id="3.30.160.60:FF:002343">
    <property type="entry name" value="Zinc finger protein 33A"/>
    <property type="match status" value="1"/>
</dbReference>
<proteinExistence type="predicted"/>
<dbReference type="PROSITE" id="PS00028">
    <property type="entry name" value="ZINC_FINGER_C2H2_1"/>
    <property type="match status" value="1"/>
</dbReference>
<evidence type="ECO:0000256" key="4">
    <source>
        <dbReference type="ARBA" id="ARBA00022771"/>
    </source>
</evidence>
<feature type="domain" description="C2H2-type" evidence="8">
    <location>
        <begin position="73"/>
        <end position="92"/>
    </location>
</feature>
<keyword evidence="2" id="KW-0479">Metal-binding</keyword>
<keyword evidence="4 7" id="KW-0863">Zinc-finger</keyword>
<dbReference type="GO" id="GO:0008270">
    <property type="term" value="F:zinc ion binding"/>
    <property type="evidence" value="ECO:0007669"/>
    <property type="project" value="UniProtKB-KW"/>
</dbReference>
<evidence type="ECO:0000259" key="8">
    <source>
        <dbReference type="PROSITE" id="PS50157"/>
    </source>
</evidence>
<dbReference type="Pfam" id="PF00096">
    <property type="entry name" value="zf-C2H2"/>
    <property type="match status" value="2"/>
</dbReference>
<evidence type="ECO:0000313" key="9">
    <source>
        <dbReference type="EMBL" id="KAK8771214.1"/>
    </source>
</evidence>
<evidence type="ECO:0000256" key="1">
    <source>
        <dbReference type="ARBA" id="ARBA00004123"/>
    </source>
</evidence>
<feature type="domain" description="C2H2-type" evidence="8">
    <location>
        <begin position="17"/>
        <end position="44"/>
    </location>
</feature>
<dbReference type="Gene3D" id="3.30.160.60">
    <property type="entry name" value="Classic Zinc Finger"/>
    <property type="match status" value="2"/>
</dbReference>
<dbReference type="PROSITE" id="PS50157">
    <property type="entry name" value="ZINC_FINGER_C2H2_2"/>
    <property type="match status" value="3"/>
</dbReference>
<dbReference type="PANTHER" id="PTHR24394:SF44">
    <property type="entry name" value="ZINC FINGER PROTEIN 271-LIKE"/>
    <property type="match status" value="1"/>
</dbReference>
<dbReference type="FunFam" id="3.30.160.60:FF:000446">
    <property type="entry name" value="Zinc finger protein"/>
    <property type="match status" value="1"/>
</dbReference>
<evidence type="ECO:0000256" key="6">
    <source>
        <dbReference type="ARBA" id="ARBA00023242"/>
    </source>
</evidence>
<protein>
    <recommendedName>
        <fullName evidence="8">C2H2-type domain-containing protein</fullName>
    </recommendedName>
</protein>
<name>A0AAQ4E966_AMBAM</name>
<comment type="caution">
    <text evidence="9">The sequence shown here is derived from an EMBL/GenBank/DDBJ whole genome shotgun (WGS) entry which is preliminary data.</text>
</comment>
<keyword evidence="5" id="KW-0862">Zinc</keyword>
<dbReference type="SUPFAM" id="SSF57667">
    <property type="entry name" value="beta-beta-alpha zinc fingers"/>
    <property type="match status" value="2"/>
</dbReference>
<evidence type="ECO:0000256" key="2">
    <source>
        <dbReference type="ARBA" id="ARBA00022723"/>
    </source>
</evidence>
<evidence type="ECO:0000256" key="3">
    <source>
        <dbReference type="ARBA" id="ARBA00022737"/>
    </source>
</evidence>
<feature type="domain" description="C2H2-type" evidence="8">
    <location>
        <begin position="45"/>
        <end position="72"/>
    </location>
</feature>
<keyword evidence="6" id="KW-0539">Nucleus</keyword>
<evidence type="ECO:0000313" key="10">
    <source>
        <dbReference type="Proteomes" id="UP001321473"/>
    </source>
</evidence>
<dbReference type="Proteomes" id="UP001321473">
    <property type="component" value="Unassembled WGS sequence"/>
</dbReference>
<dbReference type="PANTHER" id="PTHR24394">
    <property type="entry name" value="ZINC FINGER PROTEIN"/>
    <property type="match status" value="1"/>
</dbReference>
<keyword evidence="10" id="KW-1185">Reference proteome</keyword>
<organism evidence="9 10">
    <name type="scientific">Amblyomma americanum</name>
    <name type="common">Lone star tick</name>
    <dbReference type="NCBI Taxonomy" id="6943"/>
    <lineage>
        <taxon>Eukaryota</taxon>
        <taxon>Metazoa</taxon>
        <taxon>Ecdysozoa</taxon>
        <taxon>Arthropoda</taxon>
        <taxon>Chelicerata</taxon>
        <taxon>Arachnida</taxon>
        <taxon>Acari</taxon>
        <taxon>Parasitiformes</taxon>
        <taxon>Ixodida</taxon>
        <taxon>Ixodoidea</taxon>
        <taxon>Ixodidae</taxon>
        <taxon>Amblyomminae</taxon>
        <taxon>Amblyomma</taxon>
    </lineage>
</organism>
<evidence type="ECO:0000256" key="5">
    <source>
        <dbReference type="ARBA" id="ARBA00022833"/>
    </source>
</evidence>
<dbReference type="GO" id="GO:0005634">
    <property type="term" value="C:nucleus"/>
    <property type="evidence" value="ECO:0007669"/>
    <property type="project" value="UniProtKB-SubCell"/>
</dbReference>
<reference evidence="9 10" key="1">
    <citation type="journal article" date="2023" name="Arcadia Sci">
        <title>De novo assembly of a long-read Amblyomma americanum tick genome.</title>
        <authorList>
            <person name="Chou S."/>
            <person name="Poskanzer K.E."/>
            <person name="Rollins M."/>
            <person name="Thuy-Boun P.S."/>
        </authorList>
    </citation>
    <scope>NUCLEOTIDE SEQUENCE [LARGE SCALE GENOMIC DNA]</scope>
    <source>
        <strain evidence="9">F_SG_1</strain>
        <tissue evidence="9">Salivary glands</tissue>
    </source>
</reference>
<evidence type="ECO:0000256" key="7">
    <source>
        <dbReference type="PROSITE-ProRule" id="PRU00042"/>
    </source>
</evidence>
<dbReference type="InterPro" id="IPR036236">
    <property type="entry name" value="Znf_C2H2_sf"/>
</dbReference>
<comment type="subcellular location">
    <subcellularLocation>
        <location evidence="1">Nucleus</location>
    </subcellularLocation>
</comment>
<dbReference type="InterPro" id="IPR013087">
    <property type="entry name" value="Znf_C2H2_type"/>
</dbReference>
<accession>A0AAQ4E966</accession>
<sequence length="92" mass="11152">MEMHTRRKHWHSTHGIRRCTYCTYTSSRKFNIIRHERTHVGRRESLCPLCQKSFSQPKNLKVHMNIHSGEKPYECGQCGKRLRQRVHARRHE</sequence>